<evidence type="ECO:0000313" key="4">
    <source>
        <dbReference type="Proteomes" id="UP001596473"/>
    </source>
</evidence>
<protein>
    <submittedName>
        <fullName evidence="3">Uncharacterized protein</fullName>
    </submittedName>
</protein>
<keyword evidence="4" id="KW-1185">Reference proteome</keyword>
<dbReference type="RefSeq" id="WP_380189928.1">
    <property type="nucleotide sequence ID" value="NZ_JBHTBQ010000044.1"/>
</dbReference>
<accession>A0ABW2R6L9</accession>
<sequence length="226" mass="25423">MKYLLPVLMMAVYVGPASAVGTPDVAALVTYETRVVTPEGVSKSTRFQEAWLRTSQRVWSERVLPKNAAPEASKAPQGHEGHSHNMNFALAAKSIQLDAKGELKFELVRSKLQQIVEMSKSDYREVGFDGSWESTAYMLDRKQLKNMKKRSTPAPAGEVWLESRKGGMYTMVLWSEKLQLPKIIETGNENGANWSRVTVEPQAMPKEMPWLKSAGFSRKDYIDLLD</sequence>
<dbReference type="Proteomes" id="UP001596473">
    <property type="component" value="Unassembled WGS sequence"/>
</dbReference>
<gene>
    <name evidence="3" type="ORF">ACFQNF_19800</name>
</gene>
<evidence type="ECO:0000256" key="2">
    <source>
        <dbReference type="SAM" id="SignalP"/>
    </source>
</evidence>
<evidence type="ECO:0000256" key="1">
    <source>
        <dbReference type="SAM" id="MobiDB-lite"/>
    </source>
</evidence>
<organism evidence="3 4">
    <name type="scientific">Iodobacter arcticus</name>
    <dbReference type="NCBI Taxonomy" id="590593"/>
    <lineage>
        <taxon>Bacteria</taxon>
        <taxon>Pseudomonadati</taxon>
        <taxon>Pseudomonadota</taxon>
        <taxon>Betaproteobacteria</taxon>
        <taxon>Neisseriales</taxon>
        <taxon>Chitinibacteraceae</taxon>
        <taxon>Iodobacter</taxon>
    </lineage>
</organism>
<feature type="region of interest" description="Disordered" evidence="1">
    <location>
        <begin position="63"/>
        <end position="83"/>
    </location>
</feature>
<reference evidence="4" key="1">
    <citation type="journal article" date="2019" name="Int. J. Syst. Evol. Microbiol.">
        <title>The Global Catalogue of Microorganisms (GCM) 10K type strain sequencing project: providing services to taxonomists for standard genome sequencing and annotation.</title>
        <authorList>
            <consortium name="The Broad Institute Genomics Platform"/>
            <consortium name="The Broad Institute Genome Sequencing Center for Infectious Disease"/>
            <person name="Wu L."/>
            <person name="Ma J."/>
        </authorList>
    </citation>
    <scope>NUCLEOTIDE SEQUENCE [LARGE SCALE GENOMIC DNA]</scope>
    <source>
        <strain evidence="4">CCUG 62945</strain>
    </source>
</reference>
<evidence type="ECO:0000313" key="3">
    <source>
        <dbReference type="EMBL" id="MFC7422107.1"/>
    </source>
</evidence>
<dbReference type="EMBL" id="JBHTBQ010000044">
    <property type="protein sequence ID" value="MFC7422107.1"/>
    <property type="molecule type" value="Genomic_DNA"/>
</dbReference>
<proteinExistence type="predicted"/>
<name>A0ABW2R6L9_9NEIS</name>
<keyword evidence="2" id="KW-0732">Signal</keyword>
<comment type="caution">
    <text evidence="3">The sequence shown here is derived from an EMBL/GenBank/DDBJ whole genome shotgun (WGS) entry which is preliminary data.</text>
</comment>
<feature type="signal peptide" evidence="2">
    <location>
        <begin position="1"/>
        <end position="19"/>
    </location>
</feature>
<feature type="chain" id="PRO_5046321968" evidence="2">
    <location>
        <begin position="20"/>
        <end position="226"/>
    </location>
</feature>